<feature type="compositionally biased region" description="Acidic residues" evidence="3">
    <location>
        <begin position="549"/>
        <end position="559"/>
    </location>
</feature>
<dbReference type="Gene3D" id="3.40.50.300">
    <property type="entry name" value="P-loop containing nucleotide triphosphate hydrolases"/>
    <property type="match status" value="1"/>
</dbReference>
<dbReference type="PANTHER" id="PTHR45709:SF3">
    <property type="entry name" value="GUANINE NUCLEOTIDE-BINDING PROTEIN-LIKE 1"/>
    <property type="match status" value="1"/>
</dbReference>
<dbReference type="Proteomes" id="UP000092993">
    <property type="component" value="Unassembled WGS sequence"/>
</dbReference>
<feature type="compositionally biased region" description="Basic residues" evidence="3">
    <location>
        <begin position="1"/>
        <end position="13"/>
    </location>
</feature>
<keyword evidence="2" id="KW-0342">GTP-binding</keyword>
<name>A0A1C7MRB2_GRIFR</name>
<reference evidence="4 5" key="1">
    <citation type="submission" date="2016-03" db="EMBL/GenBank/DDBJ databases">
        <title>Whole genome sequencing of Grifola frondosa 9006-11.</title>
        <authorList>
            <person name="Min B."/>
            <person name="Park H."/>
            <person name="Kim J.-G."/>
            <person name="Cho H."/>
            <person name="Oh Y.-L."/>
            <person name="Kong W.-S."/>
            <person name="Choi I.-G."/>
        </authorList>
    </citation>
    <scope>NUCLEOTIDE SEQUENCE [LARGE SCALE GENOMIC DNA]</scope>
    <source>
        <strain evidence="4 5">9006-11</strain>
    </source>
</reference>
<dbReference type="OrthoDB" id="61815at2759"/>
<comment type="caution">
    <text evidence="4">The sequence shown here is derived from an EMBL/GenBank/DDBJ whole genome shotgun (WGS) entry which is preliminary data.</text>
</comment>
<accession>A0A1C7MRB2</accession>
<dbReference type="InterPro" id="IPR043358">
    <property type="entry name" value="GNL1-like"/>
</dbReference>
<organism evidence="4 5">
    <name type="scientific">Grifola frondosa</name>
    <name type="common">Maitake</name>
    <name type="synonym">Polyporus frondosus</name>
    <dbReference type="NCBI Taxonomy" id="5627"/>
    <lineage>
        <taxon>Eukaryota</taxon>
        <taxon>Fungi</taxon>
        <taxon>Dikarya</taxon>
        <taxon>Basidiomycota</taxon>
        <taxon>Agaricomycotina</taxon>
        <taxon>Agaricomycetes</taxon>
        <taxon>Polyporales</taxon>
        <taxon>Grifolaceae</taxon>
        <taxon>Grifola</taxon>
    </lineage>
</organism>
<evidence type="ECO:0000256" key="3">
    <source>
        <dbReference type="SAM" id="MobiDB-lite"/>
    </source>
</evidence>
<keyword evidence="5" id="KW-1185">Reference proteome</keyword>
<dbReference type="GO" id="GO:0003924">
    <property type="term" value="F:GTPase activity"/>
    <property type="evidence" value="ECO:0007669"/>
    <property type="project" value="InterPro"/>
</dbReference>
<feature type="region of interest" description="Disordered" evidence="3">
    <location>
        <begin position="1"/>
        <end position="52"/>
    </location>
</feature>
<feature type="region of interest" description="Disordered" evidence="3">
    <location>
        <begin position="547"/>
        <end position="596"/>
    </location>
</feature>
<sequence length="616" mass="68375">MHRRKPISNKQRKAQLQLKRAVKRGDVSPPPPLDRHGKIQRKGPTGQAIGPSSRTVALADSSRRLQSSFVKLPQRFLEDTKLLASTLPLSRPIPPDAAILHDVDKGQELNINRNTQLTCPKRPKWRYDMSKKEVEANEEGLFKKWLAQTDTAVTTWCSADTSEAGEESTEGIETPKNTQMPCAPTSFERNLEVWRQLWRVTEISQILLILLDSRCPTLHLPPSLSSYLASFPHARKVLVLTKVDISGPERAEAWSRYLHTLYPGARVVQVESYIEKSAGVDGSSGKKAYEPYLPSAFRQTLVDALREAHAELLTPPEAITENPDKLQNWKPRVKREVHWDAVLMAEGGQVGTAVGGVATPRNSNEVIEDSLGDDNAEVDHEPEFLTIGLIDCPGLVMPNYVPMEMQVLSGILPISRVSAVPLCIHFAAQLLPLEQIYNLVHPSLAAPAVEDRRTWREGMRSREQSAVLKENGLPWTAMDVLTAYANKKGWVTAKAGRPDVNRAGNAILRALAERKIRWAFWPPGTDAAEIEPLRQGVGIWLPHATNAEADSDSDSEFEETTAQRSDSENEDAPLHNPEDTVVGLNEEETEHVKLHSTAGRFGALRLEDSSDDNSGE</sequence>
<dbReference type="EMBL" id="LUGG01000001">
    <property type="protein sequence ID" value="OBZ79348.1"/>
    <property type="molecule type" value="Genomic_DNA"/>
</dbReference>
<evidence type="ECO:0000313" key="4">
    <source>
        <dbReference type="EMBL" id="OBZ79348.1"/>
    </source>
</evidence>
<evidence type="ECO:0000313" key="5">
    <source>
        <dbReference type="Proteomes" id="UP000092993"/>
    </source>
</evidence>
<dbReference type="STRING" id="5627.A0A1C7MRB2"/>
<evidence type="ECO:0000256" key="1">
    <source>
        <dbReference type="ARBA" id="ARBA00022741"/>
    </source>
</evidence>
<keyword evidence="1" id="KW-0547">Nucleotide-binding</keyword>
<feature type="region of interest" description="Disordered" evidence="3">
    <location>
        <begin position="163"/>
        <end position="182"/>
    </location>
</feature>
<proteinExistence type="predicted"/>
<dbReference type="GO" id="GO:0005525">
    <property type="term" value="F:GTP binding"/>
    <property type="evidence" value="ECO:0007669"/>
    <property type="project" value="UniProtKB-KW"/>
</dbReference>
<dbReference type="InterPro" id="IPR027417">
    <property type="entry name" value="P-loop_NTPase"/>
</dbReference>
<gene>
    <name evidence="4" type="primary">Gnl1</name>
    <name evidence="4" type="ORF">A0H81_01242</name>
</gene>
<protein>
    <submittedName>
        <fullName evidence="4">Guanine nucleotide-binding protein-like 1</fullName>
    </submittedName>
</protein>
<dbReference type="PANTHER" id="PTHR45709">
    <property type="entry name" value="LARGE SUBUNIT GTPASE 1 HOMOLOG-RELATED"/>
    <property type="match status" value="1"/>
</dbReference>
<evidence type="ECO:0000256" key="2">
    <source>
        <dbReference type="ARBA" id="ARBA00023134"/>
    </source>
</evidence>
<dbReference type="AlphaFoldDB" id="A0A1C7MRB2"/>
<dbReference type="OMA" id="CDFPVRP"/>